<dbReference type="GO" id="GO:0015914">
    <property type="term" value="P:phospholipid transport"/>
    <property type="evidence" value="ECO:0007669"/>
    <property type="project" value="TreeGrafter"/>
</dbReference>
<dbReference type="InterPro" id="IPR031468">
    <property type="entry name" value="SMP_LBD"/>
</dbReference>
<feature type="domain" description="SMP-LTD" evidence="11">
    <location>
        <begin position="89"/>
        <end position="287"/>
    </location>
</feature>
<dbReference type="Proteomes" id="UP000053611">
    <property type="component" value="Unassembled WGS sequence"/>
</dbReference>
<keyword evidence="13" id="KW-1185">Reference proteome</keyword>
<feature type="transmembrane region" description="Helical" evidence="10">
    <location>
        <begin position="20"/>
        <end position="39"/>
    </location>
</feature>
<sequence>MSTLLVPHPSPAAWTFTQGFLFGQATVILLGLLFVRYVVFSPADALDPVAWRQRREERAKKALLSTTAVPPPPTSYLLDNTGYDMATHPAESADWINVVGAQILQGYRNDLLSSGGEEGARKQFERWLNPPGRTLSWLDPIDVTSVSLGKTFPLLSNARMRPADDQGRVRCEIDVDFADSISLTVATSVLVNFPRPRFAVLPVQIGVELVSVGGTLSVQIHHPKDDRQHLHVCLLPDFHLNLKTTSLLGSRAKLQDIPKLEQLIVARLRAVIQDRFVYPHHLTFGLPRLLSRPDSPNAVPVIPTETDLRTVALNAMSQGIGRLGQDLADRVAALAPTDSASALASEDIDASASTVDAEDGEVIVVDEVERAPRRLPPPMVPRPGIVSSASSGAPGPATSVTASSAVRSMTPDDMRRRMPPLSGERRLGALNSRAAS</sequence>
<evidence type="ECO:0000256" key="5">
    <source>
        <dbReference type="ARBA" id="ARBA00023055"/>
    </source>
</evidence>
<dbReference type="EMBL" id="KQ087224">
    <property type="protein sequence ID" value="KLT41059.1"/>
    <property type="molecule type" value="Genomic_DNA"/>
</dbReference>
<dbReference type="InterPro" id="IPR027537">
    <property type="entry name" value="Mmm1"/>
</dbReference>
<feature type="topological domain" description="Cytoplasmic" evidence="8">
    <location>
        <begin position="41"/>
        <end position="436"/>
    </location>
</feature>
<evidence type="ECO:0000256" key="3">
    <source>
        <dbReference type="ARBA" id="ARBA00022824"/>
    </source>
</evidence>
<keyword evidence="7 8" id="KW-0472">Membrane</keyword>
<keyword evidence="4 8" id="KW-1133">Transmembrane helix</keyword>
<dbReference type="GO" id="GO:0005789">
    <property type="term" value="C:endoplasmic reticulum membrane"/>
    <property type="evidence" value="ECO:0007669"/>
    <property type="project" value="UniProtKB-SubCell"/>
</dbReference>
<dbReference type="OrthoDB" id="5599157at2759"/>
<dbReference type="GO" id="GO:0032865">
    <property type="term" value="C:ERMES complex"/>
    <property type="evidence" value="ECO:0007669"/>
    <property type="project" value="UniProtKB-UniRule"/>
</dbReference>
<keyword evidence="5" id="KW-0445">Lipid transport</keyword>
<dbReference type="GO" id="GO:0045040">
    <property type="term" value="P:protein insertion into mitochondrial outer membrane"/>
    <property type="evidence" value="ECO:0007669"/>
    <property type="project" value="UniProtKB-UniRule"/>
</dbReference>
<evidence type="ECO:0000256" key="9">
    <source>
        <dbReference type="SAM" id="MobiDB-lite"/>
    </source>
</evidence>
<comment type="function">
    <text evidence="8">Component of the ERMES/MDM complex, which serves as a molecular tether to connect the endoplasmic reticulum (ER) and mitochondria. Components of this complex are involved in the control of mitochondrial shape and protein biogenesis, and function in nonvesicular lipid trafficking between the ER and mitochondria. The MDM12-MMM1 subcomplex functions in the major beta-barrel assembly pathway that is responsible for biogenesis of all outer membrane beta-barrel proteins, and acts in a late step after the SAM complex. The MDM10-MDM12-MMM1 subcomplex further acts in the TOM40-specific pathway after the action of the MDM12-MMM1 complex. Essential for establishing and maintaining the structure of mitochondria and maintenance of mtDNA nucleoids.</text>
</comment>
<evidence type="ECO:0000256" key="8">
    <source>
        <dbReference type="HAMAP-Rule" id="MF_03103"/>
    </source>
</evidence>
<evidence type="ECO:0000313" key="13">
    <source>
        <dbReference type="Proteomes" id="UP000053611"/>
    </source>
</evidence>
<feature type="region of interest" description="Disordered" evidence="9">
    <location>
        <begin position="374"/>
        <end position="436"/>
    </location>
</feature>
<keyword evidence="3 8" id="KW-0256">Endoplasmic reticulum</keyword>
<dbReference type="PANTHER" id="PTHR13466:SF0">
    <property type="entry name" value="SMP-LTD DOMAIN-CONTAINING PROTEIN"/>
    <property type="match status" value="1"/>
</dbReference>
<proteinExistence type="inferred from homology"/>
<comment type="subunit">
    <text evidence="8">Homodimer. Component of the ER-mitochondria encounter structure (ERMES) or MDM complex, composed of MMM1, MDM10, MDM12 and MDM34. A MMM1 homodimer associates with one molecule of MDM12 on each side in a pairwise head-to-tail manner, and the SMP-LTD domains of MMM1 and MDM12 generate a continuous hydrophobic tunnel for phospholipid trafficking.</text>
</comment>
<protein>
    <recommendedName>
        <fullName evidence="8">Maintenance of mitochondrial morphology protein 1</fullName>
    </recommendedName>
</protein>
<dbReference type="HAMAP" id="MF_03103">
    <property type="entry name" value="Mmm1"/>
    <property type="match status" value="1"/>
</dbReference>
<dbReference type="STRING" id="879819.A0A0J1B0D8"/>
<dbReference type="GeneID" id="28981047"/>
<name>A0A0J1B0D8_9TREE</name>
<evidence type="ECO:0000256" key="4">
    <source>
        <dbReference type="ARBA" id="ARBA00022989"/>
    </source>
</evidence>
<dbReference type="CDD" id="cd21671">
    <property type="entry name" value="SMP_Mmm1"/>
    <property type="match status" value="1"/>
</dbReference>
<dbReference type="GO" id="GO:1990456">
    <property type="term" value="P:mitochondrion-endoplasmic reticulum membrane tethering"/>
    <property type="evidence" value="ECO:0007669"/>
    <property type="project" value="TreeGrafter"/>
</dbReference>
<dbReference type="InterPro" id="IPR019411">
    <property type="entry name" value="MMM1_dom"/>
</dbReference>
<evidence type="ECO:0000256" key="6">
    <source>
        <dbReference type="ARBA" id="ARBA00023121"/>
    </source>
</evidence>
<keyword evidence="1" id="KW-0813">Transport</keyword>
<accession>A0A0J1B0D8</accession>
<reference evidence="12 13" key="1">
    <citation type="submission" date="2015-03" db="EMBL/GenBank/DDBJ databases">
        <title>Genomics and transcriptomics of the oil-accumulating basidiomycete yeast T. oleaginosus allow insights into substrate utilization and the diverse evolutionary trajectories of mating systems in fungi.</title>
        <authorList>
            <consortium name="DOE Joint Genome Institute"/>
            <person name="Kourist R."/>
            <person name="Kracht O."/>
            <person name="Bracharz F."/>
            <person name="Lipzen A."/>
            <person name="Nolan M."/>
            <person name="Ohm R."/>
            <person name="Grigoriev I."/>
            <person name="Sun S."/>
            <person name="Heitman J."/>
            <person name="Bruck T."/>
            <person name="Nowrousian M."/>
        </authorList>
    </citation>
    <scope>NUCLEOTIDE SEQUENCE [LARGE SCALE GENOMIC DNA]</scope>
    <source>
        <strain evidence="12 13">IBC0246</strain>
    </source>
</reference>
<comment type="similarity">
    <text evidence="8">Belongs to the MMM1 family.</text>
</comment>
<dbReference type="GO" id="GO:0008289">
    <property type="term" value="F:lipid binding"/>
    <property type="evidence" value="ECO:0007669"/>
    <property type="project" value="UniProtKB-KW"/>
</dbReference>
<feature type="topological domain" description="Lumenal" evidence="8">
    <location>
        <begin position="1"/>
        <end position="19"/>
    </location>
</feature>
<keyword evidence="2 8" id="KW-0812">Transmembrane</keyword>
<dbReference type="RefSeq" id="XP_018277550.1">
    <property type="nucleotide sequence ID" value="XM_018420444.1"/>
</dbReference>
<evidence type="ECO:0000256" key="2">
    <source>
        <dbReference type="ARBA" id="ARBA00022692"/>
    </source>
</evidence>
<feature type="compositionally biased region" description="Low complexity" evidence="9">
    <location>
        <begin position="382"/>
        <end position="406"/>
    </location>
</feature>
<dbReference type="AlphaFoldDB" id="A0A0J1B0D8"/>
<evidence type="ECO:0000313" key="12">
    <source>
        <dbReference type="EMBL" id="KLT41059.1"/>
    </source>
</evidence>
<keyword evidence="6" id="KW-0446">Lipid-binding</keyword>
<evidence type="ECO:0000256" key="10">
    <source>
        <dbReference type="SAM" id="Phobius"/>
    </source>
</evidence>
<gene>
    <name evidence="8" type="primary">MMM1</name>
    <name evidence="12" type="ORF">CC85DRAFT_248302</name>
</gene>
<evidence type="ECO:0000259" key="11">
    <source>
        <dbReference type="PROSITE" id="PS51847"/>
    </source>
</evidence>
<dbReference type="PROSITE" id="PS51847">
    <property type="entry name" value="SMP"/>
    <property type="match status" value="1"/>
</dbReference>
<dbReference type="PANTHER" id="PTHR13466">
    <property type="entry name" value="TEX2 PROTEIN-RELATED"/>
    <property type="match status" value="1"/>
</dbReference>
<organism evidence="12 13">
    <name type="scientific">Cutaneotrichosporon oleaginosum</name>
    <dbReference type="NCBI Taxonomy" id="879819"/>
    <lineage>
        <taxon>Eukaryota</taxon>
        <taxon>Fungi</taxon>
        <taxon>Dikarya</taxon>
        <taxon>Basidiomycota</taxon>
        <taxon>Agaricomycotina</taxon>
        <taxon>Tremellomycetes</taxon>
        <taxon>Trichosporonales</taxon>
        <taxon>Trichosporonaceae</taxon>
        <taxon>Cutaneotrichosporon</taxon>
    </lineage>
</organism>
<comment type="subcellular location">
    <subcellularLocation>
        <location evidence="8">Endoplasmic reticulum membrane</location>
        <topology evidence="8">Single-pass type I membrane protein</topology>
    </subcellularLocation>
    <text evidence="8">The ERMES/MDM complex localizes to a few discrete foci (around 10 per single cell), that represent mitochondria-endoplasmic reticulum junctions. These foci are often found next to mtDNA nucleoids.</text>
</comment>
<evidence type="ECO:0000256" key="7">
    <source>
        <dbReference type="ARBA" id="ARBA00023136"/>
    </source>
</evidence>
<dbReference type="Pfam" id="PF10296">
    <property type="entry name" value="MMM1"/>
    <property type="match status" value="1"/>
</dbReference>
<evidence type="ECO:0000256" key="1">
    <source>
        <dbReference type="ARBA" id="ARBA00022448"/>
    </source>
</evidence>